<dbReference type="PANTHER" id="PTHR12151">
    <property type="entry name" value="ELECTRON TRANSPORT PROTIN SCO1/SENC FAMILY MEMBER"/>
    <property type="match status" value="1"/>
</dbReference>
<dbReference type="Pfam" id="PF02630">
    <property type="entry name" value="SCO1-SenC"/>
    <property type="match status" value="1"/>
</dbReference>
<accession>A0ABT4DQT1</accession>
<dbReference type="PANTHER" id="PTHR12151:SF25">
    <property type="entry name" value="LINALOOL DEHYDRATASE_ISOMERASE DOMAIN-CONTAINING PROTEIN"/>
    <property type="match status" value="1"/>
</dbReference>
<keyword evidence="3" id="KW-1185">Reference proteome</keyword>
<evidence type="ECO:0000313" key="3">
    <source>
        <dbReference type="Proteomes" id="UP001207626"/>
    </source>
</evidence>
<reference evidence="2 3" key="1">
    <citation type="submission" date="2022-05" db="EMBL/GenBank/DDBJ databases">
        <title>Genome Sequencing of Bee-Associated Microbes.</title>
        <authorList>
            <person name="Dunlap C."/>
        </authorList>
    </citation>
    <scope>NUCLEOTIDE SEQUENCE [LARGE SCALE GENOMIC DNA]</scope>
    <source>
        <strain evidence="2 3">NRRL NRS-1438</strain>
    </source>
</reference>
<dbReference type="EMBL" id="JAMDLW010000009">
    <property type="protein sequence ID" value="MCY9519626.1"/>
    <property type="molecule type" value="Genomic_DNA"/>
</dbReference>
<protein>
    <submittedName>
        <fullName evidence="2">SCO family protein</fullName>
    </submittedName>
</protein>
<evidence type="ECO:0000313" key="2">
    <source>
        <dbReference type="EMBL" id="MCY9519626.1"/>
    </source>
</evidence>
<dbReference type="Gene3D" id="3.40.30.10">
    <property type="entry name" value="Glutaredoxin"/>
    <property type="match status" value="1"/>
</dbReference>
<dbReference type="RefSeq" id="WP_268601067.1">
    <property type="nucleotide sequence ID" value="NZ_JAMDLV010000006.1"/>
</dbReference>
<comment type="caution">
    <text evidence="2">The sequence shown here is derived from an EMBL/GenBank/DDBJ whole genome shotgun (WGS) entry which is preliminary data.</text>
</comment>
<sequence length="193" mass="21239">MKNIHIGLGIVLLLAVLMSGCSGKEKPNDFDWKVGALSAVDQSGNAFATGSMAGKVWLADFIFTSCTTVCPPMTYNMTQIQDMLKAKGIQDVEIVSFSVDPHVDTPEKLTQYIGKYKADTSSWRLVTGYDQKTIEQFSRESFKTLVLKTEDSDQVTHGTSFFLIDQTGTVLTKYDGLEPDHDKIAADVQALLD</sequence>
<gene>
    <name evidence="2" type="ORF">M5X09_08010</name>
</gene>
<name>A0ABT4DQT1_9BACL</name>
<dbReference type="CDD" id="cd02968">
    <property type="entry name" value="SCO"/>
    <property type="match status" value="1"/>
</dbReference>
<dbReference type="InterPro" id="IPR003782">
    <property type="entry name" value="SCO1/SenC"/>
</dbReference>
<dbReference type="InterPro" id="IPR036249">
    <property type="entry name" value="Thioredoxin-like_sf"/>
</dbReference>
<comment type="similarity">
    <text evidence="1">Belongs to the SCO1/2 family.</text>
</comment>
<dbReference type="Proteomes" id="UP001207626">
    <property type="component" value="Unassembled WGS sequence"/>
</dbReference>
<evidence type="ECO:0000256" key="1">
    <source>
        <dbReference type="ARBA" id="ARBA00010996"/>
    </source>
</evidence>
<proteinExistence type="inferred from homology"/>
<organism evidence="2 3">
    <name type="scientific">Paenibacillus apiarius</name>
    <dbReference type="NCBI Taxonomy" id="46240"/>
    <lineage>
        <taxon>Bacteria</taxon>
        <taxon>Bacillati</taxon>
        <taxon>Bacillota</taxon>
        <taxon>Bacilli</taxon>
        <taxon>Bacillales</taxon>
        <taxon>Paenibacillaceae</taxon>
        <taxon>Paenibacillus</taxon>
    </lineage>
</organism>
<dbReference type="SUPFAM" id="SSF52833">
    <property type="entry name" value="Thioredoxin-like"/>
    <property type="match status" value="1"/>
</dbReference>
<dbReference type="PROSITE" id="PS51257">
    <property type="entry name" value="PROKAR_LIPOPROTEIN"/>
    <property type="match status" value="1"/>
</dbReference>